<feature type="region of interest" description="Disordered" evidence="2">
    <location>
        <begin position="69"/>
        <end position="99"/>
    </location>
</feature>
<dbReference type="AlphaFoldDB" id="A0A560G7B5"/>
<reference evidence="4 5" key="1">
    <citation type="submission" date="2019-06" db="EMBL/GenBank/DDBJ databases">
        <title>Genomic Encyclopedia of Type Strains, Phase IV (KMG-V): Genome sequencing to study the core and pangenomes of soil and plant-associated prokaryotes.</title>
        <authorList>
            <person name="Whitman W."/>
        </authorList>
    </citation>
    <scope>NUCLEOTIDE SEQUENCE [LARGE SCALE GENOMIC DNA]</scope>
    <source>
        <strain evidence="4 5">BR 11865</strain>
    </source>
</reference>
<dbReference type="SUPFAM" id="SSF46565">
    <property type="entry name" value="Chaperone J-domain"/>
    <property type="match status" value="1"/>
</dbReference>
<dbReference type="GO" id="GO:0005737">
    <property type="term" value="C:cytoplasm"/>
    <property type="evidence" value="ECO:0007669"/>
    <property type="project" value="TreeGrafter"/>
</dbReference>
<dbReference type="CDD" id="cd06257">
    <property type="entry name" value="DnaJ"/>
    <property type="match status" value="1"/>
</dbReference>
<dbReference type="InterPro" id="IPR018253">
    <property type="entry name" value="DnaJ_domain_CS"/>
</dbReference>
<evidence type="ECO:0000256" key="1">
    <source>
        <dbReference type="ARBA" id="ARBA00023186"/>
    </source>
</evidence>
<dbReference type="Pfam" id="PF00226">
    <property type="entry name" value="DnaJ"/>
    <property type="match status" value="1"/>
</dbReference>
<evidence type="ECO:0000313" key="5">
    <source>
        <dbReference type="Proteomes" id="UP000316545"/>
    </source>
</evidence>
<dbReference type="InterPro" id="IPR008971">
    <property type="entry name" value="HSP40/DnaJ_pept-bd"/>
</dbReference>
<dbReference type="PRINTS" id="PR00625">
    <property type="entry name" value="JDOMAIN"/>
</dbReference>
<keyword evidence="1" id="KW-0143">Chaperone</keyword>
<dbReference type="SMART" id="SM00271">
    <property type="entry name" value="DnaJ"/>
    <property type="match status" value="1"/>
</dbReference>
<evidence type="ECO:0000256" key="2">
    <source>
        <dbReference type="SAM" id="MobiDB-lite"/>
    </source>
</evidence>
<dbReference type="PROSITE" id="PS50076">
    <property type="entry name" value="DNAJ_2"/>
    <property type="match status" value="1"/>
</dbReference>
<dbReference type="Gene3D" id="2.60.260.20">
    <property type="entry name" value="Urease metallochaperone UreE, N-terminal domain"/>
    <property type="match status" value="2"/>
</dbReference>
<protein>
    <submittedName>
        <fullName evidence="4">DnaJ-like protein</fullName>
    </submittedName>
</protein>
<dbReference type="CDD" id="cd10747">
    <property type="entry name" value="DnaJ_C"/>
    <property type="match status" value="1"/>
</dbReference>
<proteinExistence type="predicted"/>
<keyword evidence="5" id="KW-1185">Reference proteome</keyword>
<dbReference type="SUPFAM" id="SSF49493">
    <property type="entry name" value="HSP40/DnaJ peptide-binding domain"/>
    <property type="match status" value="2"/>
</dbReference>
<feature type="compositionally biased region" description="Basic and acidic residues" evidence="2">
    <location>
        <begin position="69"/>
        <end position="78"/>
    </location>
</feature>
<dbReference type="FunFam" id="2.60.260.20:FF:000013">
    <property type="entry name" value="DnaJ subfamily B member 11"/>
    <property type="match status" value="1"/>
</dbReference>
<dbReference type="PANTHER" id="PTHR43096:SF52">
    <property type="entry name" value="DNAJ HOMOLOG 1, MITOCHONDRIAL-RELATED"/>
    <property type="match status" value="1"/>
</dbReference>
<gene>
    <name evidence="4" type="ORF">FBZ88_103206</name>
</gene>
<dbReference type="Proteomes" id="UP000316545">
    <property type="component" value="Unassembled WGS sequence"/>
</dbReference>
<sequence>MSNPYDILGVSRTASTEEIRRAYRKLAKAHHPDLNQNRPDAERTFKEITAAYDLLSDATKRARFDRGEIDADGNERPQAHARRHYAGAPGGGFQFTSNAGGTGGFEDIIADMFGGGSFRAGAGPRKGKDISVSITVDFVEAAKGGRHRMTLPDGTRLDVDLPPGLEEGGKVRLRGRGAPGTAGGPAGDALVTVSVRPHPWFRRERDDVYLDLPVTLHEAVFGAKVRVPTIDGSVLMTIPKGANDGTRLRLKGRGISSAGARGDQYVTVRLALPPSPDPALESFLRTWRPAEYDPRKPMEGD</sequence>
<evidence type="ECO:0000259" key="3">
    <source>
        <dbReference type="PROSITE" id="PS50076"/>
    </source>
</evidence>
<dbReference type="Pfam" id="PF01556">
    <property type="entry name" value="DnaJ_C"/>
    <property type="match status" value="1"/>
</dbReference>
<dbReference type="GO" id="GO:0051082">
    <property type="term" value="F:unfolded protein binding"/>
    <property type="evidence" value="ECO:0007669"/>
    <property type="project" value="InterPro"/>
</dbReference>
<dbReference type="PROSITE" id="PS00636">
    <property type="entry name" value="DNAJ_1"/>
    <property type="match status" value="1"/>
</dbReference>
<name>A0A560G7B5_9PROT</name>
<dbReference type="InterPro" id="IPR002939">
    <property type="entry name" value="DnaJ_C"/>
</dbReference>
<evidence type="ECO:0000313" key="4">
    <source>
        <dbReference type="EMBL" id="TWB29782.1"/>
    </source>
</evidence>
<dbReference type="RefSeq" id="WP_145615938.1">
    <property type="nucleotide sequence ID" value="NZ_JAYNFR010000005.1"/>
</dbReference>
<dbReference type="EMBL" id="VITO01000003">
    <property type="protein sequence ID" value="TWB29782.1"/>
    <property type="molecule type" value="Genomic_DNA"/>
</dbReference>
<dbReference type="InterPro" id="IPR036869">
    <property type="entry name" value="J_dom_sf"/>
</dbReference>
<organism evidence="4 5">
    <name type="scientific">Nitrospirillum amazonense</name>
    <dbReference type="NCBI Taxonomy" id="28077"/>
    <lineage>
        <taxon>Bacteria</taxon>
        <taxon>Pseudomonadati</taxon>
        <taxon>Pseudomonadota</taxon>
        <taxon>Alphaproteobacteria</taxon>
        <taxon>Rhodospirillales</taxon>
        <taxon>Azospirillaceae</taxon>
        <taxon>Nitrospirillum</taxon>
    </lineage>
</organism>
<feature type="domain" description="J" evidence="3">
    <location>
        <begin position="3"/>
        <end position="68"/>
    </location>
</feature>
<comment type="caution">
    <text evidence="4">The sequence shown here is derived from an EMBL/GenBank/DDBJ whole genome shotgun (WGS) entry which is preliminary data.</text>
</comment>
<accession>A0A560G7B5</accession>
<dbReference type="PANTHER" id="PTHR43096">
    <property type="entry name" value="DNAJ HOMOLOG 1, MITOCHONDRIAL-RELATED"/>
    <property type="match status" value="1"/>
</dbReference>
<dbReference type="Gene3D" id="1.10.287.110">
    <property type="entry name" value="DnaJ domain"/>
    <property type="match status" value="1"/>
</dbReference>
<dbReference type="InterPro" id="IPR001623">
    <property type="entry name" value="DnaJ_domain"/>
</dbReference>
<dbReference type="GO" id="GO:0042026">
    <property type="term" value="P:protein refolding"/>
    <property type="evidence" value="ECO:0007669"/>
    <property type="project" value="TreeGrafter"/>
</dbReference>